<protein>
    <recommendedName>
        <fullName evidence="3">Carbonic anhydrase or acetyltransferase, isoleucine patch superfamily</fullName>
    </recommendedName>
</protein>
<accession>A0A1M6BXL7</accession>
<dbReference type="RefSeq" id="WP_073471839.1">
    <property type="nucleotide sequence ID" value="NZ_FQZU01000001.1"/>
</dbReference>
<evidence type="ECO:0000313" key="1">
    <source>
        <dbReference type="EMBL" id="SHI53522.1"/>
    </source>
</evidence>
<dbReference type="STRING" id="1121393.SAMN02745216_00098"/>
<evidence type="ECO:0000313" key="2">
    <source>
        <dbReference type="Proteomes" id="UP000183994"/>
    </source>
</evidence>
<evidence type="ECO:0008006" key="3">
    <source>
        <dbReference type="Google" id="ProtNLM"/>
    </source>
</evidence>
<dbReference type="EMBL" id="FQZU01000001">
    <property type="protein sequence ID" value="SHI53522.1"/>
    <property type="molecule type" value="Genomic_DNA"/>
</dbReference>
<organism evidence="1 2">
    <name type="scientific">Desulfatibacillum alkenivorans DSM 16219</name>
    <dbReference type="NCBI Taxonomy" id="1121393"/>
    <lineage>
        <taxon>Bacteria</taxon>
        <taxon>Pseudomonadati</taxon>
        <taxon>Thermodesulfobacteriota</taxon>
        <taxon>Desulfobacteria</taxon>
        <taxon>Desulfobacterales</taxon>
        <taxon>Desulfatibacillaceae</taxon>
        <taxon>Desulfatibacillum</taxon>
    </lineage>
</organism>
<gene>
    <name evidence="1" type="ORF">SAMN02745216_00098</name>
</gene>
<dbReference type="Pfam" id="PF18776">
    <property type="entry name" value="Hexapep_loop"/>
    <property type="match status" value="1"/>
</dbReference>
<dbReference type="InterPro" id="IPR011004">
    <property type="entry name" value="Trimer_LpxA-like_sf"/>
</dbReference>
<proteinExistence type="predicted"/>
<name>A0A1M6BXL7_9BACT</name>
<dbReference type="OrthoDB" id="5441734at2"/>
<dbReference type="AlphaFoldDB" id="A0A1M6BXL7"/>
<reference evidence="2" key="1">
    <citation type="submission" date="2016-11" db="EMBL/GenBank/DDBJ databases">
        <authorList>
            <person name="Varghese N."/>
            <person name="Submissions S."/>
        </authorList>
    </citation>
    <scope>NUCLEOTIDE SEQUENCE [LARGE SCALE GENOMIC DNA]</scope>
    <source>
        <strain evidence="2">DSM 16219</strain>
    </source>
</reference>
<keyword evidence="2" id="KW-1185">Reference proteome</keyword>
<dbReference type="InterPro" id="IPR040730">
    <property type="entry name" value="Hexapep_loop"/>
</dbReference>
<sequence>MTKIEELMELIISRANINLREFSQDVGPYVRGMIPIENLWKFYAFYGMTLHHPVSFSFQRSALAGSYFLGNCDVDRSLIYKTDVRGDELKQKGDEIMVGDIKVVLQKDEKIYIKDSFLIKNLVHNFSHDPENLAEFAIRNTVSMHYANIHGASMRGCFLGPYATVDLTSCHDCVVGEYAYVQVGELRHERVDAGEVWIKSGDDFDFVYQFPTEVLPKYISFEKGQQPGGLLIDFVEDRQEDFEEIFGRYSCDADRQANETAAVSRYAVIKGDVEIMENVLIAQRAYIQDSKLGKGANAQENCYIIDSHLKGNNVTAHGGKIIHATMGEDGFVGFNAFLRGSEECPLTVGSNCVIMPHTIMDLEEPLTVPPAHFVWGYIRNQKDFEENSMSMEDFINLEGELNRGNMHFHGSGKAFVSAFAHRIEHILEANGAFFESGEQSGHAQMGRNQSYNTIEPYPEGEMRGMFPTIRITP</sequence>
<dbReference type="SUPFAM" id="SSF51161">
    <property type="entry name" value="Trimeric LpxA-like enzymes"/>
    <property type="match status" value="1"/>
</dbReference>
<dbReference type="Gene3D" id="2.160.10.10">
    <property type="entry name" value="Hexapeptide repeat proteins"/>
    <property type="match status" value="2"/>
</dbReference>
<dbReference type="Proteomes" id="UP000183994">
    <property type="component" value="Unassembled WGS sequence"/>
</dbReference>